<proteinExistence type="predicted"/>
<evidence type="ECO:0000256" key="1">
    <source>
        <dbReference type="SAM" id="MobiDB-lite"/>
    </source>
</evidence>
<protein>
    <submittedName>
        <fullName evidence="2">Uncharacterized protein</fullName>
    </submittedName>
</protein>
<evidence type="ECO:0000313" key="2">
    <source>
        <dbReference type="EMBL" id="EKE28341.1"/>
    </source>
</evidence>
<comment type="caution">
    <text evidence="2">The sequence shown here is derived from an EMBL/GenBank/DDBJ whole genome shotgun (WGS) entry which is preliminary data.</text>
</comment>
<accession>K2FB40</accession>
<dbReference type="AlphaFoldDB" id="K2FB40"/>
<reference evidence="2" key="1">
    <citation type="journal article" date="2012" name="Science">
        <title>Fermentation, hydrogen, and sulfur metabolism in multiple uncultivated bacterial phyla.</title>
        <authorList>
            <person name="Wrighton K.C."/>
            <person name="Thomas B.C."/>
            <person name="Sharon I."/>
            <person name="Miller C.S."/>
            <person name="Castelle C.J."/>
            <person name="VerBerkmoes N.C."/>
            <person name="Wilkins M.J."/>
            <person name="Hettich R.L."/>
            <person name="Lipton M.S."/>
            <person name="Williams K.H."/>
            <person name="Long P.E."/>
            <person name="Banfield J.F."/>
        </authorList>
    </citation>
    <scope>NUCLEOTIDE SEQUENCE [LARGE SCALE GENOMIC DNA]</scope>
</reference>
<sequence length="239" mass="28410">MGWKLLTIPNSRLQASSAKGKVTISDNSKRWAPAVLKEKREEYRRRANEALMREWEEAIDKCYDWLEKYEKIIFDHFPMWSKNLESDKKSQLRRAIYKFGSYLYDIHLHQDDNLKLYNAPIDTLGLDEKLHKAIICFLLDPFDSLNGSLMLDFIRDLDDENTSSDRQEMQESNEPEMLEEWESDSQGETEEYVWEDLSDLDPDFLYLSVYLELILQATQQNIENWNLPINMSFMDKVKD</sequence>
<name>K2FB40_9BACT</name>
<gene>
    <name evidence="2" type="ORF">ACD_3C00073G0003</name>
</gene>
<feature type="region of interest" description="Disordered" evidence="1">
    <location>
        <begin position="162"/>
        <end position="185"/>
    </location>
</feature>
<feature type="compositionally biased region" description="Acidic residues" evidence="1">
    <location>
        <begin position="171"/>
        <end position="185"/>
    </location>
</feature>
<organism evidence="2">
    <name type="scientific">uncultured bacterium</name>
    <name type="common">gcode 4</name>
    <dbReference type="NCBI Taxonomy" id="1234023"/>
    <lineage>
        <taxon>Bacteria</taxon>
        <taxon>environmental samples</taxon>
    </lineage>
</organism>
<dbReference type="EMBL" id="AMFJ01000347">
    <property type="protein sequence ID" value="EKE28341.1"/>
    <property type="molecule type" value="Genomic_DNA"/>
</dbReference>